<dbReference type="InterPro" id="IPR050923">
    <property type="entry name" value="Cell_Proc_Reg/RNA_Proc"/>
</dbReference>
<dbReference type="Proteomes" id="UP000095283">
    <property type="component" value="Unplaced"/>
</dbReference>
<dbReference type="WBParaSite" id="Hba_14005">
    <property type="protein sequence ID" value="Hba_14005"/>
    <property type="gene ID" value="Hba_14005"/>
</dbReference>
<feature type="compositionally biased region" description="Basic and acidic residues" evidence="1">
    <location>
        <begin position="397"/>
        <end position="411"/>
    </location>
</feature>
<evidence type="ECO:0000313" key="3">
    <source>
        <dbReference type="Proteomes" id="UP000095283"/>
    </source>
</evidence>
<dbReference type="Pfam" id="PF00498">
    <property type="entry name" value="FHA"/>
    <property type="match status" value="1"/>
</dbReference>
<dbReference type="SUPFAM" id="SSF49879">
    <property type="entry name" value="SMAD/FHA domain"/>
    <property type="match status" value="1"/>
</dbReference>
<evidence type="ECO:0000259" key="2">
    <source>
        <dbReference type="PROSITE" id="PS50006"/>
    </source>
</evidence>
<dbReference type="AlphaFoldDB" id="A0A1I7X8V4"/>
<dbReference type="PANTHER" id="PTHR23308">
    <property type="entry name" value="NUCLEAR INHIBITOR OF PROTEIN PHOSPHATASE-1"/>
    <property type="match status" value="1"/>
</dbReference>
<name>A0A1I7X8V4_HETBA</name>
<dbReference type="Gene3D" id="2.60.200.20">
    <property type="match status" value="1"/>
</dbReference>
<feature type="compositionally biased region" description="Basic residues" evidence="1">
    <location>
        <begin position="356"/>
        <end position="368"/>
    </location>
</feature>
<dbReference type="InterPro" id="IPR008984">
    <property type="entry name" value="SMAD_FHA_dom_sf"/>
</dbReference>
<protein>
    <submittedName>
        <fullName evidence="4">FHA domain-containing protein</fullName>
    </submittedName>
</protein>
<feature type="domain" description="FHA" evidence="2">
    <location>
        <begin position="10"/>
        <end position="66"/>
    </location>
</feature>
<feature type="region of interest" description="Disordered" evidence="1">
    <location>
        <begin position="330"/>
        <end position="411"/>
    </location>
</feature>
<evidence type="ECO:0000313" key="4">
    <source>
        <dbReference type="WBParaSite" id="Hba_14005"/>
    </source>
</evidence>
<keyword evidence="3" id="KW-1185">Reference proteome</keyword>
<dbReference type="InterPro" id="IPR000253">
    <property type="entry name" value="FHA_dom"/>
</dbReference>
<sequence length="411" mass="46907">MDKRRNDSFMVIGRLPNCDVVLDHPSISRYHCVLQYGEDLIDRSGKGWHLFDMGSTHGSRANKKKLPAKQYVRARVGFVLQFGGSSRLISIVGPDSDLSKRLTSSEKETYALEEINREKGQESDGISWGLDYEETDDEPITTISFYSLRLPIEISGVDRMYTAQATVSTSKKDAQFQCALEACRVLDSYGILRRANMKIRDTYESLCVKRDETREMIVEVQTQLDKLQRKNSVADGGSDSLDEYCRQLSQEICIAEDMKIKIQKSMLRQKLVGLTHDAQHLEKLIKIAKPEPSSVYAEVPTKSRNDEIDKGILKKENERSTVNHIVLHEETESTNKNNEQPSLMELKQNDDSTNAPKKKRMRIRHRNVKQSGDEYGASCDSRDDQYATWLPPEDQSGDGKTKLHEKFIGRY</sequence>
<organism evidence="3 4">
    <name type="scientific">Heterorhabditis bacteriophora</name>
    <name type="common">Entomopathogenic nematode worm</name>
    <dbReference type="NCBI Taxonomy" id="37862"/>
    <lineage>
        <taxon>Eukaryota</taxon>
        <taxon>Metazoa</taxon>
        <taxon>Ecdysozoa</taxon>
        <taxon>Nematoda</taxon>
        <taxon>Chromadorea</taxon>
        <taxon>Rhabditida</taxon>
        <taxon>Rhabditina</taxon>
        <taxon>Rhabditomorpha</taxon>
        <taxon>Strongyloidea</taxon>
        <taxon>Heterorhabditidae</taxon>
        <taxon>Heterorhabditis</taxon>
    </lineage>
</organism>
<proteinExistence type="predicted"/>
<dbReference type="SMART" id="SM00240">
    <property type="entry name" value="FHA"/>
    <property type="match status" value="1"/>
</dbReference>
<accession>A0A1I7X8V4</accession>
<evidence type="ECO:0000256" key="1">
    <source>
        <dbReference type="SAM" id="MobiDB-lite"/>
    </source>
</evidence>
<reference evidence="4" key="1">
    <citation type="submission" date="2016-11" db="UniProtKB">
        <authorList>
            <consortium name="WormBaseParasite"/>
        </authorList>
    </citation>
    <scope>IDENTIFICATION</scope>
</reference>
<dbReference type="PROSITE" id="PS50006">
    <property type="entry name" value="FHA_DOMAIN"/>
    <property type="match status" value="1"/>
</dbReference>